<organism evidence="1 2">
    <name type="scientific">Moorena bouillonii PNG</name>
    <dbReference type="NCBI Taxonomy" id="568701"/>
    <lineage>
        <taxon>Bacteria</taxon>
        <taxon>Bacillati</taxon>
        <taxon>Cyanobacteriota</taxon>
        <taxon>Cyanophyceae</taxon>
        <taxon>Coleofasciculales</taxon>
        <taxon>Coleofasciculaceae</taxon>
        <taxon>Moorena</taxon>
    </lineage>
</organism>
<dbReference type="RefSeq" id="WP_075900814.1">
    <property type="nucleotide sequence ID" value="NZ_MKZS01000001.1"/>
</dbReference>
<comment type="caution">
    <text evidence="1">The sequence shown here is derived from an EMBL/GenBank/DDBJ whole genome shotgun (WGS) entry which is preliminary data.</text>
</comment>
<protein>
    <submittedName>
        <fullName evidence="1">Uncharacterized protein</fullName>
    </submittedName>
</protein>
<proteinExistence type="predicted"/>
<gene>
    <name evidence="1" type="ORF">BJP37_17365</name>
</gene>
<dbReference type="AlphaFoldDB" id="A0A1U7N3J7"/>
<evidence type="ECO:0000313" key="2">
    <source>
        <dbReference type="Proteomes" id="UP000186657"/>
    </source>
</evidence>
<accession>A0A1U7N3J7</accession>
<dbReference type="EMBL" id="MKZS01000001">
    <property type="protein sequence ID" value="OLT60515.1"/>
    <property type="molecule type" value="Genomic_DNA"/>
</dbReference>
<dbReference type="Proteomes" id="UP000186657">
    <property type="component" value="Unassembled WGS sequence"/>
</dbReference>
<reference evidence="1 2" key="1">
    <citation type="submission" date="2016-10" db="EMBL/GenBank/DDBJ databases">
        <title>Comparative genomics uncovers the prolific and rare metabolic potential of the cyanobacterial genus Moorea.</title>
        <authorList>
            <person name="Leao T."/>
            <person name="Castelao G."/>
            <person name="Korobeynikov A."/>
            <person name="Monroe E.A."/>
            <person name="Podell S."/>
            <person name="Glukhov E."/>
            <person name="Allen E."/>
            <person name="Gerwick W.H."/>
            <person name="Gerwick L."/>
        </authorList>
    </citation>
    <scope>NUCLEOTIDE SEQUENCE [LARGE SCALE GENOMIC DNA]</scope>
    <source>
        <strain evidence="1 2">PNG5-198</strain>
    </source>
</reference>
<evidence type="ECO:0000313" key="1">
    <source>
        <dbReference type="EMBL" id="OLT60515.1"/>
    </source>
</evidence>
<name>A0A1U7N3J7_9CYAN</name>
<sequence length="130" mass="14690">MKGKVINYLVIIGVSIILLLGIVTTAFGQDNPRSVDDYTINFVDDNEKCEGANTVPIHHKKLNNNDWPRIGCIKTGLDVKIIGIKDNLSSIIQIQGNYKPEYLMIENDFLYCRDRSRKKCETTSSRKSSP</sequence>
<keyword evidence="2" id="KW-1185">Reference proteome</keyword>